<feature type="transmembrane region" description="Helical" evidence="1">
    <location>
        <begin position="6"/>
        <end position="24"/>
    </location>
</feature>
<evidence type="ECO:0008006" key="4">
    <source>
        <dbReference type="Google" id="ProtNLM"/>
    </source>
</evidence>
<evidence type="ECO:0000256" key="1">
    <source>
        <dbReference type="SAM" id="Phobius"/>
    </source>
</evidence>
<sequence length="107" mass="12724">MILFSFFTLIYLMNLFIGILSELISEANNHNAYLALKKEIIDEIELFYLLPSQRRRPDWFPEIFFYIVSSNEVFKLINKVQSNNWEEFTKPIISDTVLKALGREENK</sequence>
<evidence type="ECO:0000313" key="2">
    <source>
        <dbReference type="EMBL" id="RIB26105.1"/>
    </source>
</evidence>
<evidence type="ECO:0000313" key="3">
    <source>
        <dbReference type="Proteomes" id="UP000266673"/>
    </source>
</evidence>
<keyword evidence="1" id="KW-1133">Transmembrane helix</keyword>
<gene>
    <name evidence="2" type="ORF">C2G38_2065751</name>
</gene>
<keyword evidence="1" id="KW-0472">Membrane</keyword>
<name>A0A397VU48_9GLOM</name>
<protein>
    <recommendedName>
        <fullName evidence="4">Ion transport domain-containing protein</fullName>
    </recommendedName>
</protein>
<organism evidence="2 3">
    <name type="scientific">Gigaspora rosea</name>
    <dbReference type="NCBI Taxonomy" id="44941"/>
    <lineage>
        <taxon>Eukaryota</taxon>
        <taxon>Fungi</taxon>
        <taxon>Fungi incertae sedis</taxon>
        <taxon>Mucoromycota</taxon>
        <taxon>Glomeromycotina</taxon>
        <taxon>Glomeromycetes</taxon>
        <taxon>Diversisporales</taxon>
        <taxon>Gigasporaceae</taxon>
        <taxon>Gigaspora</taxon>
    </lineage>
</organism>
<dbReference type="STRING" id="44941.A0A397VU48"/>
<keyword evidence="1" id="KW-0812">Transmembrane</keyword>
<dbReference type="EMBL" id="QKWP01000148">
    <property type="protein sequence ID" value="RIB26105.1"/>
    <property type="molecule type" value="Genomic_DNA"/>
</dbReference>
<proteinExistence type="predicted"/>
<reference evidence="2 3" key="1">
    <citation type="submission" date="2018-06" db="EMBL/GenBank/DDBJ databases">
        <title>Comparative genomics reveals the genomic features of Rhizophagus irregularis, R. cerebriforme, R. diaphanum and Gigaspora rosea, and their symbiotic lifestyle signature.</title>
        <authorList>
            <person name="Morin E."/>
            <person name="San Clemente H."/>
            <person name="Chen E.C.H."/>
            <person name="De La Providencia I."/>
            <person name="Hainaut M."/>
            <person name="Kuo A."/>
            <person name="Kohler A."/>
            <person name="Murat C."/>
            <person name="Tang N."/>
            <person name="Roy S."/>
            <person name="Loubradou J."/>
            <person name="Henrissat B."/>
            <person name="Grigoriev I.V."/>
            <person name="Corradi N."/>
            <person name="Roux C."/>
            <person name="Martin F.M."/>
        </authorList>
    </citation>
    <scope>NUCLEOTIDE SEQUENCE [LARGE SCALE GENOMIC DNA]</scope>
    <source>
        <strain evidence="2 3">DAOM 194757</strain>
    </source>
</reference>
<comment type="caution">
    <text evidence="2">The sequence shown here is derived from an EMBL/GenBank/DDBJ whole genome shotgun (WGS) entry which is preliminary data.</text>
</comment>
<dbReference type="AlphaFoldDB" id="A0A397VU48"/>
<keyword evidence="3" id="KW-1185">Reference proteome</keyword>
<dbReference type="Proteomes" id="UP000266673">
    <property type="component" value="Unassembled WGS sequence"/>
</dbReference>
<dbReference type="OrthoDB" id="2352140at2759"/>
<accession>A0A397VU48</accession>